<sequence length="559" mass="61313">MLSTSVVPRVGSRAHAQCVCSSRLLVLVRMLSASVVPRVGSRAHAQYVWSSVRMLSRRVASVLSPGQAPPLKVPFCRSRCPPAGPLTDPLRPEDCSGGGEMSGPEPGGAPVTFQDFAAGFSVEEWTLLHTWQNELYRNLMKEIQQAFTLLGPAIAASVFSLRDEVKRGLSQGDYQDTDRRNPNNPPQSWSSANPDIISGHESDEGLKADHYQVGGERPASPSPGCRPDAEVVTVIIKEEDESCPMVYQDPEETQSPQCFTEPPLFPTKTEMDFLDGAEEDGFDSSPSVHSDKETPLFPTKTEMDFLDGAEEDGFDSSPSVHSDKGMSEEASFFLSNIKQEGVASSVDHHGLEIKGGIDDCMAHQSEDTIRNDKDPDTCFEPVKKLTHKLRKNKKYLQIHNRNVTFTCTECERKFINMAVLVEHQRVHTGRRPYTCTVCDKSFTKKPRLLGVTGADSAGNNPAVIPWPANPEGLPAAKAEPGECCERMENAIKTADYHKEARDGRRRSGAGGRKEERSGSSGGETWNDMEKTAAVQEAQREDTSHASGEAWHTQVRPGTS</sequence>
<dbReference type="InterPro" id="IPR050169">
    <property type="entry name" value="Krueppel_C2H2_ZnF"/>
</dbReference>
<comment type="caution">
    <text evidence="9">The sequence shown here is derived from an EMBL/GenBank/DDBJ whole genome shotgun (WGS) entry which is preliminary data.</text>
</comment>
<dbReference type="CDD" id="cd07765">
    <property type="entry name" value="KRAB_A-box"/>
    <property type="match status" value="1"/>
</dbReference>
<dbReference type="PROSITE" id="PS00028">
    <property type="entry name" value="ZINC_FINGER_C2H2_1"/>
    <property type="match status" value="1"/>
</dbReference>
<dbReference type="SUPFAM" id="SSF109640">
    <property type="entry name" value="KRAB domain (Kruppel-associated box)"/>
    <property type="match status" value="1"/>
</dbReference>
<evidence type="ECO:0000313" key="9">
    <source>
        <dbReference type="EMBL" id="KAJ1121691.1"/>
    </source>
</evidence>
<evidence type="ECO:0000259" key="8">
    <source>
        <dbReference type="PROSITE" id="PS50805"/>
    </source>
</evidence>
<dbReference type="InterPro" id="IPR013087">
    <property type="entry name" value="Znf_C2H2_type"/>
</dbReference>
<dbReference type="InterPro" id="IPR036236">
    <property type="entry name" value="Znf_C2H2_sf"/>
</dbReference>
<dbReference type="PANTHER" id="PTHR23232">
    <property type="entry name" value="KRAB DOMAIN C2H2 ZINC FINGER"/>
    <property type="match status" value="1"/>
</dbReference>
<dbReference type="SUPFAM" id="SSF57667">
    <property type="entry name" value="beta-beta-alpha zinc fingers"/>
    <property type="match status" value="1"/>
</dbReference>
<keyword evidence="4" id="KW-0862">Zinc</keyword>
<reference evidence="9" key="1">
    <citation type="journal article" date="2022" name="bioRxiv">
        <title>Sequencing and chromosome-scale assembly of the giantPleurodeles waltlgenome.</title>
        <authorList>
            <person name="Brown T."/>
            <person name="Elewa A."/>
            <person name="Iarovenko S."/>
            <person name="Subramanian E."/>
            <person name="Araus A.J."/>
            <person name="Petzold A."/>
            <person name="Susuki M."/>
            <person name="Suzuki K.-i.T."/>
            <person name="Hayashi T."/>
            <person name="Toyoda A."/>
            <person name="Oliveira C."/>
            <person name="Osipova E."/>
            <person name="Leigh N.D."/>
            <person name="Simon A."/>
            <person name="Yun M.H."/>
        </authorList>
    </citation>
    <scope>NUCLEOTIDE SEQUENCE</scope>
    <source>
        <strain evidence="9">20211129_DDA</strain>
        <tissue evidence="9">Liver</tissue>
    </source>
</reference>
<evidence type="ECO:0000256" key="2">
    <source>
        <dbReference type="ARBA" id="ARBA00022737"/>
    </source>
</evidence>
<gene>
    <name evidence="9" type="ORF">NDU88_000210</name>
</gene>
<dbReference type="AlphaFoldDB" id="A0AAV7P258"/>
<protein>
    <submittedName>
        <fullName evidence="9">Uncharacterized protein</fullName>
    </submittedName>
</protein>
<dbReference type="Gene3D" id="6.10.140.140">
    <property type="match status" value="1"/>
</dbReference>
<evidence type="ECO:0000256" key="4">
    <source>
        <dbReference type="ARBA" id="ARBA00022833"/>
    </source>
</evidence>
<keyword evidence="3 5" id="KW-0863">Zinc-finger</keyword>
<evidence type="ECO:0000256" key="5">
    <source>
        <dbReference type="PROSITE-ProRule" id="PRU00042"/>
    </source>
</evidence>
<dbReference type="GO" id="GO:0006355">
    <property type="term" value="P:regulation of DNA-templated transcription"/>
    <property type="evidence" value="ECO:0007669"/>
    <property type="project" value="InterPro"/>
</dbReference>
<feature type="region of interest" description="Disordered" evidence="6">
    <location>
        <begin position="170"/>
        <end position="202"/>
    </location>
</feature>
<keyword evidence="1" id="KW-0479">Metal-binding</keyword>
<dbReference type="Pfam" id="PF01352">
    <property type="entry name" value="KRAB"/>
    <property type="match status" value="1"/>
</dbReference>
<evidence type="ECO:0000256" key="3">
    <source>
        <dbReference type="ARBA" id="ARBA00022771"/>
    </source>
</evidence>
<feature type="domain" description="C2H2-type" evidence="7">
    <location>
        <begin position="405"/>
        <end position="432"/>
    </location>
</feature>
<dbReference type="InterPro" id="IPR001909">
    <property type="entry name" value="KRAB"/>
</dbReference>
<keyword evidence="10" id="KW-1185">Reference proteome</keyword>
<dbReference type="PANTHER" id="PTHR23232:SF118">
    <property type="entry name" value="ZINC FINGER PROTEIN 746"/>
    <property type="match status" value="1"/>
</dbReference>
<evidence type="ECO:0000313" key="10">
    <source>
        <dbReference type="Proteomes" id="UP001066276"/>
    </source>
</evidence>
<dbReference type="PROSITE" id="PS50157">
    <property type="entry name" value="ZINC_FINGER_C2H2_2"/>
    <property type="match status" value="1"/>
</dbReference>
<dbReference type="SMART" id="SM00355">
    <property type="entry name" value="ZnF_C2H2"/>
    <property type="match status" value="1"/>
</dbReference>
<dbReference type="Proteomes" id="UP001066276">
    <property type="component" value="Chromosome 7"/>
</dbReference>
<dbReference type="Gene3D" id="3.30.160.60">
    <property type="entry name" value="Classic Zinc Finger"/>
    <property type="match status" value="2"/>
</dbReference>
<dbReference type="PROSITE" id="PS50805">
    <property type="entry name" value="KRAB"/>
    <property type="match status" value="1"/>
</dbReference>
<evidence type="ECO:0000256" key="1">
    <source>
        <dbReference type="ARBA" id="ARBA00022723"/>
    </source>
</evidence>
<evidence type="ECO:0000256" key="6">
    <source>
        <dbReference type="SAM" id="MobiDB-lite"/>
    </source>
</evidence>
<name>A0AAV7P258_PLEWA</name>
<organism evidence="9 10">
    <name type="scientific">Pleurodeles waltl</name>
    <name type="common">Iberian ribbed newt</name>
    <dbReference type="NCBI Taxonomy" id="8319"/>
    <lineage>
        <taxon>Eukaryota</taxon>
        <taxon>Metazoa</taxon>
        <taxon>Chordata</taxon>
        <taxon>Craniata</taxon>
        <taxon>Vertebrata</taxon>
        <taxon>Euteleostomi</taxon>
        <taxon>Amphibia</taxon>
        <taxon>Batrachia</taxon>
        <taxon>Caudata</taxon>
        <taxon>Salamandroidea</taxon>
        <taxon>Salamandridae</taxon>
        <taxon>Pleurodelinae</taxon>
        <taxon>Pleurodeles</taxon>
    </lineage>
</organism>
<evidence type="ECO:0000259" key="7">
    <source>
        <dbReference type="PROSITE" id="PS50157"/>
    </source>
</evidence>
<dbReference type="InterPro" id="IPR036051">
    <property type="entry name" value="KRAB_dom_sf"/>
</dbReference>
<feature type="region of interest" description="Disordered" evidence="6">
    <location>
        <begin position="494"/>
        <end position="559"/>
    </location>
</feature>
<dbReference type="SMART" id="SM00349">
    <property type="entry name" value="KRAB"/>
    <property type="match status" value="1"/>
</dbReference>
<dbReference type="FunFam" id="3.30.160.60:FF:000446">
    <property type="entry name" value="Zinc finger protein"/>
    <property type="match status" value="2"/>
</dbReference>
<feature type="domain" description="KRAB" evidence="8">
    <location>
        <begin position="111"/>
        <end position="188"/>
    </location>
</feature>
<proteinExistence type="predicted"/>
<accession>A0AAV7P258</accession>
<dbReference type="EMBL" id="JANPWB010000011">
    <property type="protein sequence ID" value="KAJ1121691.1"/>
    <property type="molecule type" value="Genomic_DNA"/>
</dbReference>
<keyword evidence="2" id="KW-0677">Repeat</keyword>
<dbReference type="GO" id="GO:0008270">
    <property type="term" value="F:zinc ion binding"/>
    <property type="evidence" value="ECO:0007669"/>
    <property type="project" value="UniProtKB-KW"/>
</dbReference>